<organism evidence="1 2">
    <name type="scientific">Thalassomonas actiniarum</name>
    <dbReference type="NCBI Taxonomy" id="485447"/>
    <lineage>
        <taxon>Bacteria</taxon>
        <taxon>Pseudomonadati</taxon>
        <taxon>Pseudomonadota</taxon>
        <taxon>Gammaproteobacteria</taxon>
        <taxon>Alteromonadales</taxon>
        <taxon>Colwelliaceae</taxon>
        <taxon>Thalassomonas</taxon>
    </lineage>
</organism>
<dbReference type="InterPro" id="IPR021070">
    <property type="entry name" value="Killing_trait_RebB"/>
</dbReference>
<evidence type="ECO:0000313" key="1">
    <source>
        <dbReference type="EMBL" id="WDD98044.1"/>
    </source>
</evidence>
<protein>
    <submittedName>
        <fullName evidence="1">RebB family R body protein</fullName>
    </submittedName>
</protein>
<evidence type="ECO:0000313" key="2">
    <source>
        <dbReference type="Proteomes" id="UP000032568"/>
    </source>
</evidence>
<accession>A0AAE9YMN6</accession>
<name>A0AAE9YMN6_9GAMM</name>
<dbReference type="KEGG" id="tact:SG35_022595"/>
<dbReference type="EMBL" id="CP059735">
    <property type="protein sequence ID" value="WDD98044.1"/>
    <property type="molecule type" value="Genomic_DNA"/>
</dbReference>
<dbReference type="AlphaFoldDB" id="A0AAE9YMN6"/>
<proteinExistence type="predicted"/>
<dbReference type="RefSeq" id="WP_084692416.1">
    <property type="nucleotide sequence ID" value="NZ_CP059735.1"/>
</dbReference>
<reference evidence="1 2" key="1">
    <citation type="journal article" date="2015" name="Genome Announc.">
        <title>Draft Genome Sequences of Marine Isolates of Thalassomonas viridans and Thalassomonas actiniarum.</title>
        <authorList>
            <person name="Olonade I."/>
            <person name="van Zyl L.J."/>
            <person name="Trindade M."/>
        </authorList>
    </citation>
    <scope>NUCLEOTIDE SEQUENCE [LARGE SCALE GENOMIC DNA]</scope>
    <source>
        <strain evidence="1 2">A5K-106</strain>
    </source>
</reference>
<keyword evidence="2" id="KW-1185">Reference proteome</keyword>
<gene>
    <name evidence="1" type="ORF">SG35_022595</name>
</gene>
<reference evidence="1 2" key="2">
    <citation type="journal article" date="2022" name="Mar. Drugs">
        <title>Bioassay-Guided Fractionation Leads to the Detection of Cholic Acid Generated by the Rare Thalassomonas sp.</title>
        <authorList>
            <person name="Pheiffer F."/>
            <person name="Schneider Y.K."/>
            <person name="Hansen E.H."/>
            <person name="Andersen J.H."/>
            <person name="Isaksson J."/>
            <person name="Busche T."/>
            <person name="R C."/>
            <person name="Kalinowski J."/>
            <person name="Zyl L.V."/>
            <person name="Trindade M."/>
        </authorList>
    </citation>
    <scope>NUCLEOTIDE SEQUENCE [LARGE SCALE GENOMIC DNA]</scope>
    <source>
        <strain evidence="1 2">A5K-106</strain>
    </source>
</reference>
<sequence length="73" mass="7570">MSDQSPSDVCNALVSQYAPAISRSMLVQATAQALGNAAHNATFAQQQHNMIINTSTSVCAGMLQALGAAYAKK</sequence>
<dbReference type="Proteomes" id="UP000032568">
    <property type="component" value="Chromosome"/>
</dbReference>
<dbReference type="Pfam" id="PF11747">
    <property type="entry name" value="RebB"/>
    <property type="match status" value="1"/>
</dbReference>